<organism evidence="8 9">
    <name type="scientific">Aeromonas simiae</name>
    <dbReference type="NCBI Taxonomy" id="218936"/>
    <lineage>
        <taxon>Bacteria</taxon>
        <taxon>Pseudomonadati</taxon>
        <taxon>Pseudomonadota</taxon>
        <taxon>Gammaproteobacteria</taxon>
        <taxon>Aeromonadales</taxon>
        <taxon>Aeromonadaceae</taxon>
        <taxon>Aeromonas</taxon>
    </lineage>
</organism>
<dbReference type="SUPFAM" id="SSF55729">
    <property type="entry name" value="Acyl-CoA N-acyltransferases (Nat)"/>
    <property type="match status" value="1"/>
</dbReference>
<dbReference type="InterPro" id="IPR006464">
    <property type="entry name" value="AcTrfase_RimI/Ard1"/>
</dbReference>
<gene>
    <name evidence="5 8" type="primary">rimI</name>
    <name evidence="8" type="ORF">FE240_01965</name>
</gene>
<dbReference type="PROSITE" id="PS51186">
    <property type="entry name" value="GNAT"/>
    <property type="match status" value="1"/>
</dbReference>
<protein>
    <recommendedName>
        <fullName evidence="5 6">[Ribosomal protein bS18]-alanine N-acetyltransferase</fullName>
        <ecNumber evidence="5 6">2.3.1.266</ecNumber>
    </recommendedName>
</protein>
<dbReference type="InterPro" id="IPR043690">
    <property type="entry name" value="RimI"/>
</dbReference>
<feature type="domain" description="N-acetyltransferase" evidence="7">
    <location>
        <begin position="2"/>
        <end position="147"/>
    </location>
</feature>
<dbReference type="GO" id="GO:0005737">
    <property type="term" value="C:cytoplasm"/>
    <property type="evidence" value="ECO:0007669"/>
    <property type="project" value="UniProtKB-SubCell"/>
</dbReference>
<dbReference type="EC" id="2.3.1.266" evidence="5 6"/>
<dbReference type="HAMAP" id="MF_02210">
    <property type="entry name" value="RimI"/>
    <property type="match status" value="1"/>
</dbReference>
<dbReference type="Proteomes" id="UP000594034">
    <property type="component" value="Chromosome"/>
</dbReference>
<dbReference type="GO" id="GO:0008999">
    <property type="term" value="F:protein-N-terminal-alanine acetyltransferase activity"/>
    <property type="evidence" value="ECO:0007669"/>
    <property type="project" value="UniProtKB-UniRule"/>
</dbReference>
<evidence type="ECO:0000256" key="6">
    <source>
        <dbReference type="RuleBase" id="RU363094"/>
    </source>
</evidence>
<evidence type="ECO:0000256" key="5">
    <source>
        <dbReference type="HAMAP-Rule" id="MF_02210"/>
    </source>
</evidence>
<evidence type="ECO:0000256" key="3">
    <source>
        <dbReference type="ARBA" id="ARBA00022679"/>
    </source>
</evidence>
<dbReference type="NCBIfam" id="TIGR01575">
    <property type="entry name" value="rimI"/>
    <property type="match status" value="1"/>
</dbReference>
<comment type="function">
    <text evidence="5 6">Acetylates the N-terminal alanine of ribosomal protein bS18.</text>
</comment>
<dbReference type="RefSeq" id="WP_193003173.1">
    <property type="nucleotide sequence ID" value="NZ_CP040449.1"/>
</dbReference>
<evidence type="ECO:0000256" key="1">
    <source>
        <dbReference type="ARBA" id="ARBA00005395"/>
    </source>
</evidence>
<dbReference type="InterPro" id="IPR050680">
    <property type="entry name" value="YpeA/RimI_acetyltransf"/>
</dbReference>
<dbReference type="InterPro" id="IPR016181">
    <property type="entry name" value="Acyl_CoA_acyltransferase"/>
</dbReference>
<proteinExistence type="inferred from homology"/>
<name>A0A5J6WUL4_9GAMM</name>
<comment type="subcellular location">
    <subcellularLocation>
        <location evidence="5 6">Cytoplasm</location>
    </subcellularLocation>
</comment>
<evidence type="ECO:0000256" key="2">
    <source>
        <dbReference type="ARBA" id="ARBA00022490"/>
    </source>
</evidence>
<feature type="active site" description="Proton donor" evidence="5">
    <location>
        <position position="115"/>
    </location>
</feature>
<dbReference type="KEGG" id="asim:FE240_01965"/>
<feature type="binding site" evidence="5">
    <location>
        <position position="108"/>
    </location>
    <ligand>
        <name>acetyl-CoA</name>
        <dbReference type="ChEBI" id="CHEBI:57288"/>
    </ligand>
</feature>
<evidence type="ECO:0000256" key="4">
    <source>
        <dbReference type="ARBA" id="ARBA00023315"/>
    </source>
</evidence>
<evidence type="ECO:0000259" key="7">
    <source>
        <dbReference type="PROSITE" id="PS51186"/>
    </source>
</evidence>
<accession>A0A5J6WUL4</accession>
<reference evidence="8 9" key="1">
    <citation type="submission" date="2019-05" db="EMBL/GenBank/DDBJ databases">
        <title>OXA-830, a novel chromosomally encoded expanded-spectrum class D beta-lactamase in Aeromonas simiae.</title>
        <authorList>
            <person name="Zhou W."/>
            <person name="Chen Q."/>
        </authorList>
    </citation>
    <scope>NUCLEOTIDE SEQUENCE [LARGE SCALE GENOMIC DNA]</scope>
    <source>
        <strain evidence="8 9">A6</strain>
    </source>
</reference>
<dbReference type="PANTHER" id="PTHR43420:SF12">
    <property type="entry name" value="N-ACETYLTRANSFERASE DOMAIN-CONTAINING PROTEIN"/>
    <property type="match status" value="1"/>
</dbReference>
<feature type="active site" description="Proton acceptor" evidence="5">
    <location>
        <position position="103"/>
    </location>
</feature>
<comment type="catalytic activity">
    <reaction evidence="5 6">
        <text>N-terminal L-alanyl-[ribosomal protein bS18] + acetyl-CoA = N-terminal N(alpha)-acetyl-L-alanyl-[ribosomal protein bS18] + CoA + H(+)</text>
        <dbReference type="Rhea" id="RHEA:43756"/>
        <dbReference type="Rhea" id="RHEA-COMP:10676"/>
        <dbReference type="Rhea" id="RHEA-COMP:10677"/>
        <dbReference type="ChEBI" id="CHEBI:15378"/>
        <dbReference type="ChEBI" id="CHEBI:57287"/>
        <dbReference type="ChEBI" id="CHEBI:57288"/>
        <dbReference type="ChEBI" id="CHEBI:64718"/>
        <dbReference type="ChEBI" id="CHEBI:83683"/>
        <dbReference type="EC" id="2.3.1.266"/>
    </reaction>
</comment>
<evidence type="ECO:0000313" key="9">
    <source>
        <dbReference type="Proteomes" id="UP000594034"/>
    </source>
</evidence>
<dbReference type="InterPro" id="IPR000182">
    <property type="entry name" value="GNAT_dom"/>
</dbReference>
<dbReference type="Pfam" id="PF00583">
    <property type="entry name" value="Acetyltransf_1"/>
    <property type="match status" value="1"/>
</dbReference>
<dbReference type="Gene3D" id="3.40.630.30">
    <property type="match status" value="1"/>
</dbReference>
<sequence length="149" mass="16792">MLEFLPLTEADFALIYPIEQAAHRWPWSKANLLSCFGPRYLNGLLLQSGQPVGFYISDLVAGDSSLMNICVHPDWQGKGLGRALLLDYLERSKGKGAEAWFLEVRASNQPAIALYESTGFAEYCRREDYYGTGNDREDAILMSRLFAFN</sequence>
<evidence type="ECO:0000313" key="8">
    <source>
        <dbReference type="EMBL" id="QFI53578.1"/>
    </source>
</evidence>
<keyword evidence="4 5" id="KW-0012">Acyltransferase</keyword>
<dbReference type="EMBL" id="CP040449">
    <property type="protein sequence ID" value="QFI53578.1"/>
    <property type="molecule type" value="Genomic_DNA"/>
</dbReference>
<comment type="similarity">
    <text evidence="1 5 6">Belongs to the acetyltransferase family. RimI subfamily.</text>
</comment>
<dbReference type="AlphaFoldDB" id="A0A5J6WUL4"/>
<comment type="caution">
    <text evidence="5">Lacks conserved residue(s) required for the propagation of feature annotation.</text>
</comment>
<keyword evidence="3 5" id="KW-0808">Transferase</keyword>
<dbReference type="PANTHER" id="PTHR43420">
    <property type="entry name" value="ACETYLTRANSFERASE"/>
    <property type="match status" value="1"/>
</dbReference>
<dbReference type="CDD" id="cd04301">
    <property type="entry name" value="NAT_SF"/>
    <property type="match status" value="1"/>
</dbReference>
<keyword evidence="9" id="KW-1185">Reference proteome</keyword>
<keyword evidence="2 5" id="KW-0963">Cytoplasm</keyword>